<name>A0A073HZI4_9SPIT</name>
<dbReference type="Proteomes" id="UP000053232">
    <property type="component" value="Unassembled WGS sequence"/>
</dbReference>
<dbReference type="EMBL" id="ARYC01008795">
    <property type="protein sequence ID" value="KEJ82645.1"/>
    <property type="molecule type" value="Genomic_DNA"/>
</dbReference>
<reference evidence="2" key="1">
    <citation type="journal article" date="2014" name="Cell">
        <title>The Architecture of a Scrambled Genome Reveals Massive Levels of Genomic Rearrangement during Development.</title>
        <authorList>
            <person name="Chen X."/>
            <person name="Bracht J.R."/>
            <person name="Goldman A.D."/>
            <person name="Dolzhenko E."/>
            <person name="Clay D.M."/>
            <person name="Swart E.C."/>
            <person name="Perlman D.H."/>
            <person name="Doak T.G."/>
            <person name="Stuart A."/>
            <person name="Amemiya C.T."/>
            <person name="Sebra R.P."/>
            <person name="Landweber L.F."/>
        </authorList>
    </citation>
    <scope>NUCLEOTIDE SEQUENCE [LARGE SCALE GENOMIC DNA]</scope>
    <source>
        <strain evidence="2">JRB310</strain>
    </source>
</reference>
<organism evidence="1 2">
    <name type="scientific">Oxytricha trifallax</name>
    <dbReference type="NCBI Taxonomy" id="1172189"/>
    <lineage>
        <taxon>Eukaryota</taxon>
        <taxon>Sar</taxon>
        <taxon>Alveolata</taxon>
        <taxon>Ciliophora</taxon>
        <taxon>Intramacronucleata</taxon>
        <taxon>Spirotrichea</taxon>
        <taxon>Stichotrichia</taxon>
        <taxon>Sporadotrichida</taxon>
        <taxon>Oxytrichidae</taxon>
        <taxon>Oxytrichinae</taxon>
        <taxon>Oxytricha</taxon>
    </lineage>
</organism>
<keyword evidence="2" id="KW-1185">Reference proteome</keyword>
<evidence type="ECO:0000313" key="1">
    <source>
        <dbReference type="EMBL" id="KEJ82645.1"/>
    </source>
</evidence>
<protein>
    <submittedName>
        <fullName evidence="1">Uncharacterized protein</fullName>
    </submittedName>
</protein>
<comment type="caution">
    <text evidence="1">The sequence shown here is derived from an EMBL/GenBank/DDBJ whole genome shotgun (WGS) entry which is preliminary data.</text>
</comment>
<evidence type="ECO:0000313" key="2">
    <source>
        <dbReference type="Proteomes" id="UP000053232"/>
    </source>
</evidence>
<proteinExistence type="predicted"/>
<accession>A0A073HZI4</accession>
<sequence length="52" mass="6030">MKMKLIIKIQIPNNGEAGGDCSLTKNRTKQVRVVKAENRQFKEQLKDKEKED</sequence>
<gene>
    <name evidence="1" type="ORF">OXYTRIMIC_385</name>
</gene>
<dbReference type="AlphaFoldDB" id="A0A073HZI4"/>